<name>A0ABS5DVQ3_9BURK</name>
<gene>
    <name evidence="1" type="ORF">KAK11_07825</name>
</gene>
<accession>A0ABS5DVQ3</accession>
<sequence length="330" mass="36292">MAQVFLHVGLNKTGTSSLQDFMAMNAALLLEREGVLYPSAGRVGAAHHGVTERLKGKAPAGQPDVLQALAEEIRHADKVVITSESLHGIGPKPLALLAETLKGHEVQVVFYLREHVAYLASWYQQNVQASQSSMGFETFCHYNHKPLHKVVQPWAQQFGAGQVTVRLYDREVLAGGDIVQDFAQVLGLKIPLAECRRKGWESNPSVSGNLLFIKRLLNNFYRREQAAKVVDELTELSKLKPSFRGRMQVPAHVVANLVKGYAQDRQVLASQWGVQIAPLSSALEGHLTPDLSTLKQDWEMVMDAAAAKGMVLARAAQALRLGDDLSVFND</sequence>
<comment type="caution">
    <text evidence="1">The sequence shown here is derived from an EMBL/GenBank/DDBJ whole genome shotgun (WGS) entry which is preliminary data.</text>
</comment>
<organism evidence="1 2">
    <name type="scientific">Ideonella paludis</name>
    <dbReference type="NCBI Taxonomy" id="1233411"/>
    <lineage>
        <taxon>Bacteria</taxon>
        <taxon>Pseudomonadati</taxon>
        <taxon>Pseudomonadota</taxon>
        <taxon>Betaproteobacteria</taxon>
        <taxon>Burkholderiales</taxon>
        <taxon>Sphaerotilaceae</taxon>
        <taxon>Ideonella</taxon>
    </lineage>
</organism>
<reference evidence="1 2" key="1">
    <citation type="submission" date="2021-04" db="EMBL/GenBank/DDBJ databases">
        <title>The genome sequence of type strain Ideonella paludis KCTC 32238.</title>
        <authorList>
            <person name="Liu Y."/>
        </authorList>
    </citation>
    <scope>NUCLEOTIDE SEQUENCE [LARGE SCALE GENOMIC DNA]</scope>
    <source>
        <strain evidence="1 2">KCTC 32238</strain>
    </source>
</reference>
<dbReference type="SUPFAM" id="SSF52540">
    <property type="entry name" value="P-loop containing nucleoside triphosphate hydrolases"/>
    <property type="match status" value="1"/>
</dbReference>
<proteinExistence type="predicted"/>
<dbReference type="Gene3D" id="3.40.50.300">
    <property type="entry name" value="P-loop containing nucleotide triphosphate hydrolases"/>
    <property type="match status" value="1"/>
</dbReference>
<keyword evidence="2" id="KW-1185">Reference proteome</keyword>
<dbReference type="RefSeq" id="WP_210808018.1">
    <property type="nucleotide sequence ID" value="NZ_JAGQDG010000003.1"/>
</dbReference>
<dbReference type="EMBL" id="JAGQDG010000003">
    <property type="protein sequence ID" value="MBQ0935230.1"/>
    <property type="molecule type" value="Genomic_DNA"/>
</dbReference>
<dbReference type="Proteomes" id="UP000672097">
    <property type="component" value="Unassembled WGS sequence"/>
</dbReference>
<protein>
    <recommendedName>
        <fullName evidence="3">Sulfotransferase domain-containing protein</fullName>
    </recommendedName>
</protein>
<dbReference type="InterPro" id="IPR027417">
    <property type="entry name" value="P-loop_NTPase"/>
</dbReference>
<evidence type="ECO:0000313" key="1">
    <source>
        <dbReference type="EMBL" id="MBQ0935230.1"/>
    </source>
</evidence>
<evidence type="ECO:0008006" key="3">
    <source>
        <dbReference type="Google" id="ProtNLM"/>
    </source>
</evidence>
<evidence type="ECO:0000313" key="2">
    <source>
        <dbReference type="Proteomes" id="UP000672097"/>
    </source>
</evidence>